<evidence type="ECO:0000259" key="1">
    <source>
        <dbReference type="Pfam" id="PF14065"/>
    </source>
</evidence>
<name>A0A9X4M3U1_9CYAN</name>
<evidence type="ECO:0000313" key="3">
    <source>
        <dbReference type="Proteomes" id="UP001152872"/>
    </source>
</evidence>
<comment type="caution">
    <text evidence="2">The sequence shown here is derived from an EMBL/GenBank/DDBJ whole genome shotgun (WGS) entry which is preliminary data.</text>
</comment>
<proteinExistence type="predicted"/>
<dbReference type="RefSeq" id="WP_009625238.1">
    <property type="nucleotide sequence ID" value="NZ_VBTY01000006.1"/>
</dbReference>
<dbReference type="InterPro" id="IPR025351">
    <property type="entry name" value="Pvc16_N"/>
</dbReference>
<reference evidence="2" key="1">
    <citation type="submission" date="2019-05" db="EMBL/GenBank/DDBJ databases">
        <title>Whole genome sequencing of Pseudanabaena catenata USMAC16.</title>
        <authorList>
            <person name="Khan Z."/>
            <person name="Omar W.M."/>
            <person name="Convey P."/>
            <person name="Merican F."/>
            <person name="Najimudin N."/>
        </authorList>
    </citation>
    <scope>NUCLEOTIDE SEQUENCE</scope>
    <source>
        <strain evidence="2">USMAC16</strain>
    </source>
</reference>
<dbReference type="Proteomes" id="UP001152872">
    <property type="component" value="Unassembled WGS sequence"/>
</dbReference>
<dbReference type="EMBL" id="VBTY01000006">
    <property type="protein sequence ID" value="MDG3493208.1"/>
    <property type="molecule type" value="Genomic_DNA"/>
</dbReference>
<dbReference type="AlphaFoldDB" id="A0A9X4M3U1"/>
<feature type="domain" description="Pvc16 N-terminal" evidence="1">
    <location>
        <begin position="5"/>
        <end position="175"/>
    </location>
</feature>
<protein>
    <submittedName>
        <fullName evidence="2">DUF4255 domain-containing protein</fullName>
    </submittedName>
</protein>
<gene>
    <name evidence="2" type="ORF">FEV09_01410</name>
</gene>
<accession>A0A9X4M3U1</accession>
<dbReference type="Pfam" id="PF14065">
    <property type="entry name" value="Pvc16_N"/>
    <property type="match status" value="1"/>
</dbReference>
<evidence type="ECO:0000313" key="2">
    <source>
        <dbReference type="EMBL" id="MDG3493208.1"/>
    </source>
</evidence>
<organism evidence="2 3">
    <name type="scientific">Pseudanabaena catenata USMAC16</name>
    <dbReference type="NCBI Taxonomy" id="1855837"/>
    <lineage>
        <taxon>Bacteria</taxon>
        <taxon>Bacillati</taxon>
        <taxon>Cyanobacteriota</taxon>
        <taxon>Cyanophyceae</taxon>
        <taxon>Pseudanabaenales</taxon>
        <taxon>Pseudanabaenaceae</taxon>
        <taxon>Pseudanabaena</taxon>
    </lineage>
</organism>
<keyword evidence="3" id="KW-1185">Reference proteome</keyword>
<sequence length="193" mass="21761">MLDDLDSTLKKFLIHGLPDLQNSEETSVSISFELPTEGGMQQKPAINLFLYDVRENLDLRSREWTMQRRGNGTAVKTQPPARVDCSYLITVWVNADDPQQEHHILSKIMKLLFSHSVIPPEMLQGSLQNQELPVVLTSMQSGYLQSPSEFWQVMGGKAKVSLHCTVTIAVPVEKDTGEYPLVLENRPQLSRLS</sequence>